<comment type="pathway">
    <text evidence="1">Amino-acid biosynthesis; L-asparagine biosynthesis; L-asparagine from L-aspartate (L-Gln route): step 1/1.</text>
</comment>
<dbReference type="PIRSF" id="PIRSF001589">
    <property type="entry name" value="Asn_synthetase_glu-h"/>
    <property type="match status" value="1"/>
</dbReference>
<feature type="domain" description="Glutamine amidotransferase type-2" evidence="9">
    <location>
        <begin position="2"/>
        <end position="217"/>
    </location>
</feature>
<dbReference type="PANTHER" id="PTHR43284:SF1">
    <property type="entry name" value="ASPARAGINE SYNTHETASE"/>
    <property type="match status" value="1"/>
</dbReference>
<evidence type="ECO:0000256" key="3">
    <source>
        <dbReference type="ARBA" id="ARBA00012737"/>
    </source>
</evidence>
<evidence type="ECO:0000256" key="1">
    <source>
        <dbReference type="ARBA" id="ARBA00005187"/>
    </source>
</evidence>
<evidence type="ECO:0000256" key="6">
    <source>
        <dbReference type="ARBA" id="ARBA00022888"/>
    </source>
</evidence>
<evidence type="ECO:0000256" key="2">
    <source>
        <dbReference type="ARBA" id="ARBA00005752"/>
    </source>
</evidence>
<evidence type="ECO:0000256" key="8">
    <source>
        <dbReference type="ARBA" id="ARBA00048741"/>
    </source>
</evidence>
<evidence type="ECO:0000313" key="11">
    <source>
        <dbReference type="Proteomes" id="UP001589833"/>
    </source>
</evidence>
<evidence type="ECO:0000256" key="4">
    <source>
        <dbReference type="ARBA" id="ARBA00022741"/>
    </source>
</evidence>
<dbReference type="SUPFAM" id="SSF56235">
    <property type="entry name" value="N-terminal nucleophile aminohydrolases (Ntn hydrolases)"/>
    <property type="match status" value="1"/>
</dbReference>
<evidence type="ECO:0000259" key="9">
    <source>
        <dbReference type="PROSITE" id="PS51278"/>
    </source>
</evidence>
<dbReference type="CDD" id="cd00712">
    <property type="entry name" value="AsnB"/>
    <property type="match status" value="1"/>
</dbReference>
<gene>
    <name evidence="10" type="ORF">ACFFH4_13595</name>
</gene>
<organism evidence="10 11">
    <name type="scientific">Halalkalibacter alkalisediminis</name>
    <dbReference type="NCBI Taxonomy" id="935616"/>
    <lineage>
        <taxon>Bacteria</taxon>
        <taxon>Bacillati</taxon>
        <taxon>Bacillota</taxon>
        <taxon>Bacilli</taxon>
        <taxon>Bacillales</taxon>
        <taxon>Bacillaceae</taxon>
        <taxon>Halalkalibacter</taxon>
    </lineage>
</organism>
<keyword evidence="4" id="KW-0547">Nucleotide-binding</keyword>
<keyword evidence="11" id="KW-1185">Reference proteome</keyword>
<dbReference type="PANTHER" id="PTHR43284">
    <property type="entry name" value="ASPARAGINE SYNTHETASE (GLUTAMINE-HYDROLYZING)"/>
    <property type="match status" value="1"/>
</dbReference>
<dbReference type="EMBL" id="JBHLTR010000017">
    <property type="protein sequence ID" value="MFC0560081.1"/>
    <property type="molecule type" value="Genomic_DNA"/>
</dbReference>
<accession>A0ABV6NH67</accession>
<dbReference type="SUPFAM" id="SSF52402">
    <property type="entry name" value="Adenine nucleotide alpha hydrolases-like"/>
    <property type="match status" value="1"/>
</dbReference>
<dbReference type="InterPro" id="IPR033738">
    <property type="entry name" value="AsnB_N"/>
</dbReference>
<evidence type="ECO:0000256" key="5">
    <source>
        <dbReference type="ARBA" id="ARBA00022840"/>
    </source>
</evidence>
<keyword evidence="6" id="KW-0061">Asparagine biosynthesis</keyword>
<dbReference type="Proteomes" id="UP001589833">
    <property type="component" value="Unassembled WGS sequence"/>
</dbReference>
<comment type="catalytic activity">
    <reaction evidence="8">
        <text>L-aspartate + L-glutamine + ATP + H2O = L-asparagine + L-glutamate + AMP + diphosphate + H(+)</text>
        <dbReference type="Rhea" id="RHEA:12228"/>
        <dbReference type="ChEBI" id="CHEBI:15377"/>
        <dbReference type="ChEBI" id="CHEBI:15378"/>
        <dbReference type="ChEBI" id="CHEBI:29985"/>
        <dbReference type="ChEBI" id="CHEBI:29991"/>
        <dbReference type="ChEBI" id="CHEBI:30616"/>
        <dbReference type="ChEBI" id="CHEBI:33019"/>
        <dbReference type="ChEBI" id="CHEBI:58048"/>
        <dbReference type="ChEBI" id="CHEBI:58359"/>
        <dbReference type="ChEBI" id="CHEBI:456215"/>
        <dbReference type="EC" id="6.3.5.4"/>
    </reaction>
</comment>
<comment type="caution">
    <text evidence="10">The sequence shown here is derived from an EMBL/GenBank/DDBJ whole genome shotgun (WGS) entry which is preliminary data.</text>
</comment>
<dbReference type="InterPro" id="IPR006426">
    <property type="entry name" value="Asn_synth_AEB"/>
</dbReference>
<dbReference type="Gene3D" id="3.40.50.620">
    <property type="entry name" value="HUPs"/>
    <property type="match status" value="2"/>
</dbReference>
<keyword evidence="5" id="KW-0067">ATP-binding</keyword>
<dbReference type="InterPro" id="IPR001962">
    <property type="entry name" value="Asn_synthase"/>
</dbReference>
<keyword evidence="7" id="KW-0315">Glutamine amidotransferase</keyword>
<evidence type="ECO:0000256" key="7">
    <source>
        <dbReference type="ARBA" id="ARBA00022962"/>
    </source>
</evidence>
<comment type="similarity">
    <text evidence="2">Belongs to the asparagine synthetase family.</text>
</comment>
<dbReference type="RefSeq" id="WP_273840511.1">
    <property type="nucleotide sequence ID" value="NZ_JAQQWT010000002.1"/>
</dbReference>
<dbReference type="Pfam" id="PF00733">
    <property type="entry name" value="Asn_synthase"/>
    <property type="match status" value="1"/>
</dbReference>
<dbReference type="Gene3D" id="3.60.20.10">
    <property type="entry name" value="Glutamine Phosphoribosylpyrophosphate, subunit 1, domain 1"/>
    <property type="match status" value="1"/>
</dbReference>
<sequence length="646" mass="75185">MSAITGLFHFNKNLVRIEQIYSLMKTFEKFPADDIQTWQKQHIFLGCHAQWITPESIGEQLPYYDYERQLAITADVIIDNRKELFEMLQVDKHQRKTIPDSQLIILAYQKWGEEVPKFLIGDFAFMIWDERKRKLFGARDFSGARTLYYYNDRSQFAFSTTVEPLFTIPHVKKKLNEGWLAEYLAIPNMVEAVDMTTTAYKAISQVPPSHSITVSDGRVTISRYSRIEVKKTLRLKSNEEYEEAFQEVFQRAVTDRLRTQGGVGSHLSGGLDSGSVVSFAGHELKKSNKQLHTFSYIPERGFEDWTHKSLLADERPYIQSTVKHVGNIKDHYLDFDGISPLSEVDDWLEIMEMPYKFFENSFWLKGIYENANQEGINILLNGARGNWSISWGSAMSYYSKLLKRFRLVQLNKELTYYTKNLRLGKTDVLPTVRDYSFPFLNQLLHKNDSYQVPSLINPTFAKQTGVFSKLKEHGLSLTGDLLKSDNAIRKRHFQQLYRWNKSGVLGTKLSLRYSLWERDPTNDIRVIRFCLSVPDSQYVQNGFDRSLIRRATKTYLPDKVRLNQQIRGIQGADVVHRMSASWNDFIEEVKDICNQQETADFLNIKAIKEAIDNLGNQPRPEYLLDPHFRILTRALIVHRFLKRNLA</sequence>
<proteinExistence type="inferred from homology"/>
<protein>
    <recommendedName>
        <fullName evidence="3">asparagine synthase (glutamine-hydrolyzing)</fullName>
        <ecNumber evidence="3">6.3.5.4</ecNumber>
    </recommendedName>
</protein>
<dbReference type="InterPro" id="IPR051786">
    <property type="entry name" value="ASN_synthetase/amidase"/>
</dbReference>
<dbReference type="Pfam" id="PF13537">
    <property type="entry name" value="GATase_7"/>
    <property type="match status" value="1"/>
</dbReference>
<evidence type="ECO:0000313" key="10">
    <source>
        <dbReference type="EMBL" id="MFC0560081.1"/>
    </source>
</evidence>
<dbReference type="InterPro" id="IPR017932">
    <property type="entry name" value="GATase_2_dom"/>
</dbReference>
<reference evidence="10 11" key="1">
    <citation type="submission" date="2024-09" db="EMBL/GenBank/DDBJ databases">
        <authorList>
            <person name="Sun Q."/>
            <person name="Mori K."/>
        </authorList>
    </citation>
    <scope>NUCLEOTIDE SEQUENCE [LARGE SCALE GENOMIC DNA]</scope>
    <source>
        <strain evidence="10 11">NCAIM B.02301</strain>
    </source>
</reference>
<keyword evidence="6" id="KW-0028">Amino-acid biosynthesis</keyword>
<dbReference type="InterPro" id="IPR014729">
    <property type="entry name" value="Rossmann-like_a/b/a_fold"/>
</dbReference>
<name>A0ABV6NH67_9BACI</name>
<dbReference type="PROSITE" id="PS51278">
    <property type="entry name" value="GATASE_TYPE_2"/>
    <property type="match status" value="1"/>
</dbReference>
<dbReference type="InterPro" id="IPR029055">
    <property type="entry name" value="Ntn_hydrolases_N"/>
</dbReference>
<dbReference type="EC" id="6.3.5.4" evidence="3"/>